<dbReference type="OMA" id="THQELWN"/>
<evidence type="ECO:0000313" key="3">
    <source>
        <dbReference type="EMBL" id="OSS49093.1"/>
    </source>
</evidence>
<organism evidence="3 4">
    <name type="scientific">Epicoccum nigrum</name>
    <name type="common">Soil fungus</name>
    <name type="synonym">Epicoccum purpurascens</name>
    <dbReference type="NCBI Taxonomy" id="105696"/>
    <lineage>
        <taxon>Eukaryota</taxon>
        <taxon>Fungi</taxon>
        <taxon>Dikarya</taxon>
        <taxon>Ascomycota</taxon>
        <taxon>Pezizomycotina</taxon>
        <taxon>Dothideomycetes</taxon>
        <taxon>Pleosporomycetidae</taxon>
        <taxon>Pleosporales</taxon>
        <taxon>Pleosporineae</taxon>
        <taxon>Didymellaceae</taxon>
        <taxon>Epicoccum</taxon>
    </lineage>
</organism>
<evidence type="ECO:0000313" key="4">
    <source>
        <dbReference type="Proteomes" id="UP000193240"/>
    </source>
</evidence>
<dbReference type="InParanoid" id="A0A1Y2LZD8"/>
<sequence>MLTAHTHVAMFVTGIILAPTALATPAVQDLANLRAVINAAADTIGSPQNPNRGWGLLTALGQMGTADHINNITSTVLQCKFQIDTNKTAWLNPLGAVTNDTVPSPTLPMSSSMALPTALPTVFPTSTPNPENVTSDLSTPYIDYVSSIPNLSTSLTTLGRIWHREMNAPVSQAIQVLQESITTLQATMIQNELIGSPAVLRTIRAGSSLESAQQAWSRFLNLPQETGSSESGDDDSGGNTPGQRIHSFSRRTVQRLPVPNSQLYTHKELWGWRDRLSAGVPSQHDVVTEWREHTDGRHAQSFKA</sequence>
<evidence type="ECO:0000256" key="1">
    <source>
        <dbReference type="SAM" id="MobiDB-lite"/>
    </source>
</evidence>
<evidence type="ECO:0000256" key="2">
    <source>
        <dbReference type="SAM" id="SignalP"/>
    </source>
</evidence>
<dbReference type="Proteomes" id="UP000193240">
    <property type="component" value="Unassembled WGS sequence"/>
</dbReference>
<dbReference type="AlphaFoldDB" id="A0A1Y2LZD8"/>
<protein>
    <submittedName>
        <fullName evidence="3">Uncharacterized protein</fullName>
    </submittedName>
</protein>
<name>A0A1Y2LZD8_EPING</name>
<feature type="signal peptide" evidence="2">
    <location>
        <begin position="1"/>
        <end position="23"/>
    </location>
</feature>
<keyword evidence="4" id="KW-1185">Reference proteome</keyword>
<keyword evidence="2" id="KW-0732">Signal</keyword>
<gene>
    <name evidence="3" type="ORF">B5807_05521</name>
</gene>
<feature type="chain" id="PRO_5011003754" evidence="2">
    <location>
        <begin position="24"/>
        <end position="304"/>
    </location>
</feature>
<feature type="region of interest" description="Disordered" evidence="1">
    <location>
        <begin position="223"/>
        <end position="252"/>
    </location>
</feature>
<accession>A0A1Y2LZD8</accession>
<reference evidence="3 4" key="1">
    <citation type="journal article" date="2017" name="Genome Announc.">
        <title>Genome sequence of the saprophytic ascomycete Epicoccum nigrum ICMP 19927 strain isolated from New Zealand.</title>
        <authorList>
            <person name="Fokin M."/>
            <person name="Fleetwood D."/>
            <person name="Weir B.S."/>
            <person name="Villas-Boas S.G."/>
        </authorList>
    </citation>
    <scope>NUCLEOTIDE SEQUENCE [LARGE SCALE GENOMIC DNA]</scope>
    <source>
        <strain evidence="3 4">ICMP 19927</strain>
    </source>
</reference>
<dbReference type="EMBL" id="KZ107844">
    <property type="protein sequence ID" value="OSS49093.1"/>
    <property type="molecule type" value="Genomic_DNA"/>
</dbReference>
<proteinExistence type="predicted"/>